<dbReference type="EMBL" id="GBXM01032877">
    <property type="protein sequence ID" value="JAH75700.1"/>
    <property type="molecule type" value="Transcribed_RNA"/>
</dbReference>
<reference evidence="1" key="2">
    <citation type="journal article" date="2015" name="Fish Shellfish Immunol.">
        <title>Early steps in the European eel (Anguilla anguilla)-Vibrio vulnificus interaction in the gills: Role of the RtxA13 toxin.</title>
        <authorList>
            <person name="Callol A."/>
            <person name="Pajuelo D."/>
            <person name="Ebbesson L."/>
            <person name="Teles M."/>
            <person name="MacKenzie S."/>
            <person name="Amaro C."/>
        </authorList>
    </citation>
    <scope>NUCLEOTIDE SEQUENCE</scope>
</reference>
<dbReference type="AlphaFoldDB" id="A0A0E9VDZ7"/>
<name>A0A0E9VDZ7_ANGAN</name>
<organism evidence="1">
    <name type="scientific">Anguilla anguilla</name>
    <name type="common">European freshwater eel</name>
    <name type="synonym">Muraena anguilla</name>
    <dbReference type="NCBI Taxonomy" id="7936"/>
    <lineage>
        <taxon>Eukaryota</taxon>
        <taxon>Metazoa</taxon>
        <taxon>Chordata</taxon>
        <taxon>Craniata</taxon>
        <taxon>Vertebrata</taxon>
        <taxon>Euteleostomi</taxon>
        <taxon>Actinopterygii</taxon>
        <taxon>Neopterygii</taxon>
        <taxon>Teleostei</taxon>
        <taxon>Anguilliformes</taxon>
        <taxon>Anguillidae</taxon>
        <taxon>Anguilla</taxon>
    </lineage>
</organism>
<sequence length="32" mass="3932">MAKHQISTFFSGRLDHEMTQQYMVRKRTRSFL</sequence>
<protein>
    <submittedName>
        <fullName evidence="1">Uncharacterized protein</fullName>
    </submittedName>
</protein>
<accession>A0A0E9VDZ7</accession>
<evidence type="ECO:0000313" key="1">
    <source>
        <dbReference type="EMBL" id="JAH75700.1"/>
    </source>
</evidence>
<reference evidence="1" key="1">
    <citation type="submission" date="2014-11" db="EMBL/GenBank/DDBJ databases">
        <authorList>
            <person name="Amaro Gonzalez C."/>
        </authorList>
    </citation>
    <scope>NUCLEOTIDE SEQUENCE</scope>
</reference>
<proteinExistence type="predicted"/>